<keyword evidence="1" id="KW-0813">Transport</keyword>
<dbReference type="SUPFAM" id="SSF52540">
    <property type="entry name" value="P-loop containing nucleoside triphosphate hydrolases"/>
    <property type="match status" value="1"/>
</dbReference>
<dbReference type="HOGENOM" id="CLU_000604_1_22_11"/>
<dbReference type="InterPro" id="IPR027417">
    <property type="entry name" value="P-loop_NTPase"/>
</dbReference>
<dbReference type="CDD" id="cd03255">
    <property type="entry name" value="ABC_MJ0796_LolCDE_FtsE"/>
    <property type="match status" value="1"/>
</dbReference>
<evidence type="ECO:0000313" key="5">
    <source>
        <dbReference type="EMBL" id="AFV88875.1"/>
    </source>
</evidence>
<keyword evidence="3 5" id="KW-0067">ATP-binding</keyword>
<evidence type="ECO:0000256" key="1">
    <source>
        <dbReference type="ARBA" id="ARBA00022448"/>
    </source>
</evidence>
<dbReference type="PROSITE" id="PS50893">
    <property type="entry name" value="ABC_TRANSPORTER_2"/>
    <property type="match status" value="1"/>
</dbReference>
<sequence>MPLLRARGLTKEFTTTDPPTRVLNGIDLDVDAGEFLAVMGASGAGKSTLLYTLSAMDRPTSGSVELEGEAMESLDDTRMSRIRLTRMGFVFQQPHFLGNLSIRDNVLLPAIKAEVAEPEQRVDALLGRFGIAAIANHGVTEASGGQLQRASLCQALVADPVILFADEPTGALNSTATAEVLDALVEAHGTGVTIVLVTHDPICAARAERLVYLRDGRIVDSVEQGPWDLRERRAREERMLSWLATKGF</sequence>
<feature type="domain" description="ABC transporter" evidence="4">
    <location>
        <begin position="4"/>
        <end position="240"/>
    </location>
</feature>
<name>K7SI09_ACIA4</name>
<dbReference type="Gene3D" id="3.40.50.300">
    <property type="entry name" value="P-loop containing nucleotide triphosphate hydrolases"/>
    <property type="match status" value="1"/>
</dbReference>
<dbReference type="PATRIC" id="fig|1171373.8.peg.1048"/>
<keyword evidence="2" id="KW-0547">Nucleotide-binding</keyword>
<evidence type="ECO:0000256" key="2">
    <source>
        <dbReference type="ARBA" id="ARBA00022741"/>
    </source>
</evidence>
<dbReference type="STRING" id="1171373.PACID_10510"/>
<evidence type="ECO:0000259" key="4">
    <source>
        <dbReference type="PROSITE" id="PS50893"/>
    </source>
</evidence>
<dbReference type="PANTHER" id="PTHR24220:SF685">
    <property type="entry name" value="ABC TRANSPORTER RELATED"/>
    <property type="match status" value="1"/>
</dbReference>
<dbReference type="GO" id="GO:0005524">
    <property type="term" value="F:ATP binding"/>
    <property type="evidence" value="ECO:0007669"/>
    <property type="project" value="UniProtKB-KW"/>
</dbReference>
<dbReference type="GO" id="GO:0022857">
    <property type="term" value="F:transmembrane transporter activity"/>
    <property type="evidence" value="ECO:0007669"/>
    <property type="project" value="TreeGrafter"/>
</dbReference>
<dbReference type="GO" id="GO:0016887">
    <property type="term" value="F:ATP hydrolysis activity"/>
    <property type="evidence" value="ECO:0007669"/>
    <property type="project" value="InterPro"/>
</dbReference>
<dbReference type="eggNOG" id="COG1136">
    <property type="taxonomic scope" value="Bacteria"/>
</dbReference>
<dbReference type="GO" id="GO:0005886">
    <property type="term" value="C:plasma membrane"/>
    <property type="evidence" value="ECO:0007669"/>
    <property type="project" value="TreeGrafter"/>
</dbReference>
<dbReference type="KEGG" id="pbo:PACID_10510"/>
<evidence type="ECO:0000313" key="6">
    <source>
        <dbReference type="Proteomes" id="UP000000214"/>
    </source>
</evidence>
<dbReference type="InterPro" id="IPR017911">
    <property type="entry name" value="MacB-like_ATP-bd"/>
</dbReference>
<dbReference type="SMART" id="SM00382">
    <property type="entry name" value="AAA"/>
    <property type="match status" value="1"/>
</dbReference>
<dbReference type="Proteomes" id="UP000000214">
    <property type="component" value="Chromosome"/>
</dbReference>
<evidence type="ECO:0000256" key="3">
    <source>
        <dbReference type="ARBA" id="ARBA00022840"/>
    </source>
</evidence>
<dbReference type="InterPro" id="IPR015854">
    <property type="entry name" value="ABC_transpr_LolD-like"/>
</dbReference>
<gene>
    <name evidence="5" type="ordered locus">PACID_10510</name>
</gene>
<protein>
    <submittedName>
        <fullName evidence="5">ABC transporter ATP-binding protein</fullName>
    </submittedName>
</protein>
<reference evidence="5 6" key="1">
    <citation type="journal article" date="2012" name="BMC Genomics">
        <title>The genome sequence of Propionibacterium acidipropionici provides insights into its biotechnological and industrial potential.</title>
        <authorList>
            <person name="Parizzi L.P."/>
            <person name="Grassi M.C."/>
            <person name="Llerena L.A."/>
            <person name="Carazzolle M.F."/>
            <person name="Queiroz V.L."/>
            <person name="Lunardi I."/>
            <person name="Zeidler A.F."/>
            <person name="Teixeira P.J."/>
            <person name="Mieczkowski P."/>
            <person name="Rincones J."/>
            <person name="Pereira G.A."/>
        </authorList>
    </citation>
    <scope>NUCLEOTIDE SEQUENCE [LARGE SCALE GENOMIC DNA]</scope>
    <source>
        <strain evidence="6">ATCC 4875 / DSM 20272 / JCM 6432 / NBRC 12425 / NCIMB 8070</strain>
    </source>
</reference>
<dbReference type="AlphaFoldDB" id="K7SI09"/>
<organism evidence="5 6">
    <name type="scientific">Acidipropionibacterium acidipropionici (strain ATCC 4875 / DSM 20272 / JCM 6432 / NBRC 12425 / NCIMB 8070 / 4)</name>
    <name type="common">Propionibacterium acidipropionici</name>
    <dbReference type="NCBI Taxonomy" id="1171373"/>
    <lineage>
        <taxon>Bacteria</taxon>
        <taxon>Bacillati</taxon>
        <taxon>Actinomycetota</taxon>
        <taxon>Actinomycetes</taxon>
        <taxon>Propionibacteriales</taxon>
        <taxon>Propionibacteriaceae</taxon>
        <taxon>Acidipropionibacterium</taxon>
    </lineage>
</organism>
<dbReference type="Pfam" id="PF00005">
    <property type="entry name" value="ABC_tran"/>
    <property type="match status" value="1"/>
</dbReference>
<dbReference type="InterPro" id="IPR003593">
    <property type="entry name" value="AAA+_ATPase"/>
</dbReference>
<dbReference type="PANTHER" id="PTHR24220">
    <property type="entry name" value="IMPORT ATP-BINDING PROTEIN"/>
    <property type="match status" value="1"/>
</dbReference>
<proteinExistence type="predicted"/>
<accession>K7SI09</accession>
<dbReference type="InterPro" id="IPR003439">
    <property type="entry name" value="ABC_transporter-like_ATP-bd"/>
</dbReference>
<dbReference type="EMBL" id="CP003493">
    <property type="protein sequence ID" value="AFV88875.1"/>
    <property type="molecule type" value="Genomic_DNA"/>
</dbReference>